<keyword evidence="5" id="KW-1015">Disulfide bond</keyword>
<dbReference type="InterPro" id="IPR030458">
    <property type="entry name" value="Glyco_hydro_31_AS"/>
</dbReference>
<evidence type="ECO:0000256" key="7">
    <source>
        <dbReference type="ARBA" id="ARBA00023295"/>
    </source>
</evidence>
<dbReference type="WBParaSite" id="PgR055_g049_t02">
    <property type="protein sequence ID" value="PgR055_g049_t02"/>
    <property type="gene ID" value="PgR055_g049"/>
</dbReference>
<dbReference type="GO" id="GO:0005975">
    <property type="term" value="P:carbohydrate metabolic process"/>
    <property type="evidence" value="ECO:0007669"/>
    <property type="project" value="InterPro"/>
</dbReference>
<evidence type="ECO:0000313" key="13">
    <source>
        <dbReference type="WBParaSite" id="PgR055_g049_t02"/>
    </source>
</evidence>
<dbReference type="Pfam" id="PF00088">
    <property type="entry name" value="Trefoil"/>
    <property type="match status" value="1"/>
</dbReference>
<dbReference type="InterPro" id="IPR044913">
    <property type="entry name" value="P_trefoil_dom_sf"/>
</dbReference>
<evidence type="ECO:0000256" key="9">
    <source>
        <dbReference type="PROSITE-ProRule" id="PRU00779"/>
    </source>
</evidence>
<evidence type="ECO:0000256" key="10">
    <source>
        <dbReference type="RuleBase" id="RU361185"/>
    </source>
</evidence>
<dbReference type="Gene3D" id="2.60.40.1180">
    <property type="entry name" value="Golgi alpha-mannosidase II"/>
    <property type="match status" value="2"/>
</dbReference>
<reference evidence="13 14" key="1">
    <citation type="submission" date="2022-11" db="UniProtKB">
        <authorList>
            <consortium name="WormBaseParasite"/>
        </authorList>
    </citation>
    <scope>IDENTIFICATION</scope>
</reference>
<dbReference type="SUPFAM" id="SSF51445">
    <property type="entry name" value="(Trans)glycosidases"/>
    <property type="match status" value="1"/>
</dbReference>
<dbReference type="Gene3D" id="4.10.110.10">
    <property type="entry name" value="Spasmolytic Protein, domain 1"/>
    <property type="match status" value="1"/>
</dbReference>
<dbReference type="Pfam" id="PF01055">
    <property type="entry name" value="Glyco_hydro_31_2nd"/>
    <property type="match status" value="1"/>
</dbReference>
<accession>A0A915BS45</accession>
<dbReference type="SUPFAM" id="SSF74650">
    <property type="entry name" value="Galactose mutarotase-like"/>
    <property type="match status" value="1"/>
</dbReference>
<keyword evidence="3 10" id="KW-0378">Hydrolase</keyword>
<organism evidence="12 13">
    <name type="scientific">Parascaris univalens</name>
    <name type="common">Nematode worm</name>
    <dbReference type="NCBI Taxonomy" id="6257"/>
    <lineage>
        <taxon>Eukaryota</taxon>
        <taxon>Metazoa</taxon>
        <taxon>Ecdysozoa</taxon>
        <taxon>Nematoda</taxon>
        <taxon>Chromadorea</taxon>
        <taxon>Rhabditida</taxon>
        <taxon>Spirurina</taxon>
        <taxon>Ascaridomorpha</taxon>
        <taxon>Ascaridoidea</taxon>
        <taxon>Ascarididae</taxon>
        <taxon>Parascaris</taxon>
    </lineage>
</organism>
<keyword evidence="6" id="KW-0325">Glycoprotein</keyword>
<proteinExistence type="inferred from homology"/>
<dbReference type="InterPro" id="IPR000322">
    <property type="entry name" value="Glyco_hydro_31_TIM"/>
</dbReference>
<evidence type="ECO:0000256" key="3">
    <source>
        <dbReference type="ARBA" id="ARBA00022801"/>
    </source>
</evidence>
<evidence type="ECO:0000256" key="2">
    <source>
        <dbReference type="ARBA" id="ARBA00007806"/>
    </source>
</evidence>
<dbReference type="InterPro" id="IPR013780">
    <property type="entry name" value="Glyco_hydro_b"/>
</dbReference>
<dbReference type="PROSITE" id="PS51448">
    <property type="entry name" value="P_TREFOIL_2"/>
    <property type="match status" value="1"/>
</dbReference>
<dbReference type="Pfam" id="PF13802">
    <property type="entry name" value="Gal_mutarotas_2"/>
    <property type="match status" value="1"/>
</dbReference>
<dbReference type="CDD" id="cd00111">
    <property type="entry name" value="Trefoil"/>
    <property type="match status" value="1"/>
</dbReference>
<dbReference type="AlphaFoldDB" id="A0A915BS45"/>
<comment type="similarity">
    <text evidence="2 10">Belongs to the glycosyl hydrolase 31 family.</text>
</comment>
<dbReference type="SUPFAM" id="SSF51011">
    <property type="entry name" value="Glycosyl hydrolase domain"/>
    <property type="match status" value="1"/>
</dbReference>
<comment type="caution">
    <text evidence="9">Lacks conserved residue(s) required for the propagation of feature annotation.</text>
</comment>
<dbReference type="CDD" id="cd14752">
    <property type="entry name" value="GH31_N"/>
    <property type="match status" value="1"/>
</dbReference>
<evidence type="ECO:0000259" key="11">
    <source>
        <dbReference type="PROSITE" id="PS51448"/>
    </source>
</evidence>
<evidence type="ECO:0000256" key="4">
    <source>
        <dbReference type="ARBA" id="ARBA00023136"/>
    </source>
</evidence>
<dbReference type="GO" id="GO:0030246">
    <property type="term" value="F:carbohydrate binding"/>
    <property type="evidence" value="ECO:0007669"/>
    <property type="project" value="InterPro"/>
</dbReference>
<dbReference type="Gene3D" id="2.60.40.1760">
    <property type="entry name" value="glycosyl hydrolase (family 31)"/>
    <property type="match status" value="1"/>
</dbReference>
<feature type="domain" description="P-type" evidence="11">
    <location>
        <begin position="43"/>
        <end position="93"/>
    </location>
</feature>
<keyword evidence="7 10" id="KW-0326">Glycosidase</keyword>
<dbReference type="InterPro" id="IPR000519">
    <property type="entry name" value="P_trefoil_dom"/>
</dbReference>
<sequence length="967" mass="109541">MRLNSIFNLVDNCNHSFIGIFESTSVMSLVVTAHFLSICLWAASVADEILRDRRIDCLPKPNSSQEECESKGCIWDNVYDKLNPTIPLCYFPKGTGYVATKNDGIITLVKAPSSVSNPFDKDVSPIFFSASTIGATVNVRIDAPNRYEPTVEIPRNPSRSTDSLFVETLDNDDVFSFAVKRKSTQQVVWDTSIGGLLFGDKYIQIATYLPSTKVYGFGENVHQTLKHNFTEYRTWGMFARDEPPDSSHVVTKNLYGVHPFYIALEPDANAHGVFIWNSNPQEITTGPAPHLVYRTIGGILDIYFFPGPEPEQVVQQYLALIGTPILPAYFALGFQLCRFGYKSLDEVKKTVKRVRNHGIPMDVSYADIDYMDHYKDFTLGDKWMEFGEYADELHRDGLHIALIFDPAVQADYTIFERAVQMNASFIEWERFDQVPRSIQDLYPLVKSTKIMLGIVWPDRHAAFPDFLDPTNMTAAWWANEFKLFHKTVAFDGVWIDMNEPANFRTNEGSESGDEKLESLKCPLNGTDSDFDKPPFETINVYFYKSGSLSTKTVCMLGLTNRGTQRVYNTKNMYGLAEAIATRKAIHEATRKRGFIISRSSFPSLGHYAGHWLGDNTARWEDLRTSIIGVQEFNLFGIPYVGSDICGFIGATNEELCLRWQQMGAFHPFSRNHNDDTSPPQDPAQWPAVAIATRTANLFRYHYLPYLYSLHFEASVYGGTVVRPVFFEFPEDTSTHELNYQFMWGSGMMIVPVVEPGVSSVSAYLPKNATWYSIRSSEYGEKIVSGTGNFRAFTTELIPVFVRGGVIIPRQAPNTTTTQSRQNPFEILIPLDYNEDGTPKRASGKLYWDDGESIVEDISSYSYSSWQFDFVLTDEKATLYVTPLKKAAKIALPSLDIIDVIGYDYYPDLHKATLNGREAHMDLKKSSYSMLTKRLYIETAKFVKLPTLSKVILTWPHSEISSRRDELK</sequence>
<dbReference type="GO" id="GO:0016020">
    <property type="term" value="C:membrane"/>
    <property type="evidence" value="ECO:0007669"/>
    <property type="project" value="UniProtKB-SubCell"/>
</dbReference>
<evidence type="ECO:0000256" key="5">
    <source>
        <dbReference type="ARBA" id="ARBA00023157"/>
    </source>
</evidence>
<evidence type="ECO:0000313" key="14">
    <source>
        <dbReference type="WBParaSite" id="PgR055_g049_t03"/>
    </source>
</evidence>
<protein>
    <recommendedName>
        <fullName evidence="8">Maltase</fullName>
    </recommendedName>
</protein>
<dbReference type="SMART" id="SM00018">
    <property type="entry name" value="PD"/>
    <property type="match status" value="1"/>
</dbReference>
<dbReference type="SUPFAM" id="SSF57492">
    <property type="entry name" value="Trefoil"/>
    <property type="match status" value="1"/>
</dbReference>
<dbReference type="Pfam" id="PF21365">
    <property type="entry name" value="Glyco_hydro_31_3rd"/>
    <property type="match status" value="1"/>
</dbReference>
<dbReference type="PROSITE" id="PS00129">
    <property type="entry name" value="GLYCOSYL_HYDROL_F31_1"/>
    <property type="match status" value="1"/>
</dbReference>
<dbReference type="GO" id="GO:0004558">
    <property type="term" value="F:alpha-1,4-glucosidase activity"/>
    <property type="evidence" value="ECO:0007669"/>
    <property type="project" value="TreeGrafter"/>
</dbReference>
<keyword evidence="12" id="KW-1185">Reference proteome</keyword>
<dbReference type="Proteomes" id="UP000887569">
    <property type="component" value="Unplaced"/>
</dbReference>
<dbReference type="PANTHER" id="PTHR22762:SF133">
    <property type="entry name" value="P-TYPE DOMAIN-CONTAINING PROTEIN"/>
    <property type="match status" value="1"/>
</dbReference>
<dbReference type="CDD" id="cd06602">
    <property type="entry name" value="GH31_MGAM_SI_GAA"/>
    <property type="match status" value="1"/>
</dbReference>
<evidence type="ECO:0000256" key="6">
    <source>
        <dbReference type="ARBA" id="ARBA00023180"/>
    </source>
</evidence>
<dbReference type="WBParaSite" id="PgR055_g049_t03">
    <property type="protein sequence ID" value="PgR055_g049_t03"/>
    <property type="gene ID" value="PgR055_g049"/>
</dbReference>
<keyword evidence="4" id="KW-0472">Membrane</keyword>
<dbReference type="Gene3D" id="3.20.20.80">
    <property type="entry name" value="Glycosidases"/>
    <property type="match status" value="1"/>
</dbReference>
<dbReference type="InterPro" id="IPR025887">
    <property type="entry name" value="Glyco_hydro_31_N_dom"/>
</dbReference>
<dbReference type="InterPro" id="IPR048395">
    <property type="entry name" value="Glyco_hydro_31_C"/>
</dbReference>
<evidence type="ECO:0000313" key="12">
    <source>
        <dbReference type="Proteomes" id="UP000887569"/>
    </source>
</evidence>
<name>A0A915BS45_PARUN</name>
<evidence type="ECO:0000256" key="8">
    <source>
        <dbReference type="ARBA" id="ARBA00041343"/>
    </source>
</evidence>
<comment type="subcellular location">
    <subcellularLocation>
        <location evidence="1">Membrane</location>
    </subcellularLocation>
</comment>
<dbReference type="InterPro" id="IPR011013">
    <property type="entry name" value="Gal_mutarotase_sf_dom"/>
</dbReference>
<dbReference type="InterPro" id="IPR017853">
    <property type="entry name" value="GH"/>
</dbReference>
<evidence type="ECO:0000256" key="1">
    <source>
        <dbReference type="ARBA" id="ARBA00004370"/>
    </source>
</evidence>
<dbReference type="PANTHER" id="PTHR22762">
    <property type="entry name" value="ALPHA-GLUCOSIDASE"/>
    <property type="match status" value="1"/>
</dbReference>